<gene>
    <name evidence="12" type="ORF">AFUS01_LOCUS15505</name>
</gene>
<comment type="caution">
    <text evidence="12">The sequence shown here is derived from an EMBL/GenBank/DDBJ whole genome shotgun (WGS) entry which is preliminary data.</text>
</comment>
<name>A0A8J2JUI6_9HEXA</name>
<keyword evidence="6" id="KW-0378">Hydrolase</keyword>
<evidence type="ECO:0008006" key="14">
    <source>
        <dbReference type="Google" id="ProtNLM"/>
    </source>
</evidence>
<feature type="chain" id="PRO_5035326109" description="Endothelin-converting enzyme 1" evidence="9">
    <location>
        <begin position="23"/>
        <end position="739"/>
    </location>
</feature>
<feature type="signal peptide" evidence="9">
    <location>
        <begin position="1"/>
        <end position="22"/>
    </location>
</feature>
<evidence type="ECO:0000313" key="12">
    <source>
        <dbReference type="EMBL" id="CAG7726597.1"/>
    </source>
</evidence>
<keyword evidence="5" id="KW-0479">Metal-binding</keyword>
<sequence>MFFTGNTTLLSILALLFGGSELNQVQTQVCTSQQCSVAVKAIKQSMNYWVDPCENFYKFSCGHDMGGRAEWNEYFQPANIQRAIKILISSPVSSSDAPSLARAKKFYAGCVDTDTLDTRGVAPLVSLIRQIEGWPMLQLNSLTCPQLEKYSVERLAFNLKRISGWIEEFEFFREGGFFRVAVTSANEEPSQRLIKVFPPSFPLKDLDHFKCTKLGYCEKQNGYIDYMVNVVNIITRGLNRNINQEELLGEAKAMAALEGELVKGYFDSLEDQDDFVYMTIAEFQNSYESGKTCNCSHSDVSWLSVLQDYIGAEAKLTSEERILVFYPNYFKNLGRALNKSPMATIVNYGQWMALRPFLTETTEELRKMVGKFEREVLHRNDYIDARHTTCSDLDSFYNRGRYYPLMFAVGFAYVNRFFRPEDQRKVSQILNYTTNAYYKQIQELDWMDTFTKQNILKRLKEIKPLIAYPDWLTEAEALDKFYDSFLTPGAGHFENHLAIMNFQTKMDFQKLRDPYNTNDFMPLVESYAGFVSSLNLLYITPSILIAPVYTAGAPGYLNFGAIGSIISNAISQAIYPMRRGLHEDYERVRSLWSEESYNQILVKTECLQSQYRDWVAIGNEDALEEDDLSNPSMKVSVEDNFGLKMAYSAYKNWLLETNQGREEGSIPGFDKYSADQLFFLSFAQLWCENDNLSTSIASLEHRKNAARLLGSTMNSNDFARVWNCSEESGMNPKNKCALW</sequence>
<dbReference type="GO" id="GO:0005886">
    <property type="term" value="C:plasma membrane"/>
    <property type="evidence" value="ECO:0007669"/>
    <property type="project" value="UniProtKB-SubCell"/>
</dbReference>
<dbReference type="GO" id="GO:0016485">
    <property type="term" value="P:protein processing"/>
    <property type="evidence" value="ECO:0007669"/>
    <property type="project" value="TreeGrafter"/>
</dbReference>
<evidence type="ECO:0000256" key="1">
    <source>
        <dbReference type="ARBA" id="ARBA00001947"/>
    </source>
</evidence>
<keyword evidence="9" id="KW-0732">Signal</keyword>
<evidence type="ECO:0000259" key="11">
    <source>
        <dbReference type="Pfam" id="PF05649"/>
    </source>
</evidence>
<keyword evidence="7" id="KW-0862">Zinc</keyword>
<dbReference type="GO" id="GO:0004222">
    <property type="term" value="F:metalloendopeptidase activity"/>
    <property type="evidence" value="ECO:0007669"/>
    <property type="project" value="InterPro"/>
</dbReference>
<accession>A0A8J2JUI6</accession>
<dbReference type="GO" id="GO:0046872">
    <property type="term" value="F:metal ion binding"/>
    <property type="evidence" value="ECO:0007669"/>
    <property type="project" value="UniProtKB-KW"/>
</dbReference>
<protein>
    <recommendedName>
        <fullName evidence="14">Endothelin-converting enzyme 1</fullName>
    </recommendedName>
</protein>
<evidence type="ECO:0000259" key="10">
    <source>
        <dbReference type="Pfam" id="PF01431"/>
    </source>
</evidence>
<dbReference type="EMBL" id="CAJVCH010137616">
    <property type="protein sequence ID" value="CAG7726597.1"/>
    <property type="molecule type" value="Genomic_DNA"/>
</dbReference>
<evidence type="ECO:0000256" key="3">
    <source>
        <dbReference type="ARBA" id="ARBA00007357"/>
    </source>
</evidence>
<evidence type="ECO:0000256" key="5">
    <source>
        <dbReference type="ARBA" id="ARBA00022723"/>
    </source>
</evidence>
<comment type="subcellular location">
    <subcellularLocation>
        <location evidence="2">Cell membrane</location>
        <topology evidence="2">Single-pass type II membrane protein</topology>
    </subcellularLocation>
</comment>
<evidence type="ECO:0000256" key="7">
    <source>
        <dbReference type="ARBA" id="ARBA00022833"/>
    </source>
</evidence>
<organism evidence="12 13">
    <name type="scientific">Allacma fusca</name>
    <dbReference type="NCBI Taxonomy" id="39272"/>
    <lineage>
        <taxon>Eukaryota</taxon>
        <taxon>Metazoa</taxon>
        <taxon>Ecdysozoa</taxon>
        <taxon>Arthropoda</taxon>
        <taxon>Hexapoda</taxon>
        <taxon>Collembola</taxon>
        <taxon>Symphypleona</taxon>
        <taxon>Sminthuridae</taxon>
        <taxon>Allacma</taxon>
    </lineage>
</organism>
<dbReference type="PANTHER" id="PTHR11733:SF240">
    <property type="entry name" value="GH14155P-RELATED"/>
    <property type="match status" value="1"/>
</dbReference>
<dbReference type="Pfam" id="PF05649">
    <property type="entry name" value="Peptidase_M13_N"/>
    <property type="match status" value="1"/>
</dbReference>
<evidence type="ECO:0000256" key="8">
    <source>
        <dbReference type="ARBA" id="ARBA00023049"/>
    </source>
</evidence>
<evidence type="ECO:0000313" key="13">
    <source>
        <dbReference type="Proteomes" id="UP000708208"/>
    </source>
</evidence>
<comment type="cofactor">
    <cofactor evidence="1">
        <name>Zn(2+)</name>
        <dbReference type="ChEBI" id="CHEBI:29105"/>
    </cofactor>
</comment>
<dbReference type="PANTHER" id="PTHR11733">
    <property type="entry name" value="ZINC METALLOPROTEASE FAMILY M13 NEPRILYSIN-RELATED"/>
    <property type="match status" value="1"/>
</dbReference>
<dbReference type="Proteomes" id="UP000708208">
    <property type="component" value="Unassembled WGS sequence"/>
</dbReference>
<evidence type="ECO:0000256" key="2">
    <source>
        <dbReference type="ARBA" id="ARBA00004401"/>
    </source>
</evidence>
<feature type="domain" description="Peptidase M13 N-terminal" evidence="11">
    <location>
        <begin position="52"/>
        <end position="469"/>
    </location>
</feature>
<comment type="similarity">
    <text evidence="3">Belongs to the peptidase M13 family.</text>
</comment>
<proteinExistence type="inferred from homology"/>
<dbReference type="InterPro" id="IPR008753">
    <property type="entry name" value="Peptidase_M13_N"/>
</dbReference>
<dbReference type="AlphaFoldDB" id="A0A8J2JUI6"/>
<keyword evidence="8" id="KW-0482">Metalloprotease</keyword>
<dbReference type="InterPro" id="IPR018497">
    <property type="entry name" value="Peptidase_M13_C"/>
</dbReference>
<reference evidence="12" key="1">
    <citation type="submission" date="2021-06" db="EMBL/GenBank/DDBJ databases">
        <authorList>
            <person name="Hodson N. C."/>
            <person name="Mongue J. A."/>
            <person name="Jaron S. K."/>
        </authorList>
    </citation>
    <scope>NUCLEOTIDE SEQUENCE</scope>
</reference>
<keyword evidence="13" id="KW-1185">Reference proteome</keyword>
<evidence type="ECO:0000256" key="6">
    <source>
        <dbReference type="ARBA" id="ARBA00022801"/>
    </source>
</evidence>
<evidence type="ECO:0000256" key="9">
    <source>
        <dbReference type="SAM" id="SignalP"/>
    </source>
</evidence>
<feature type="domain" description="Peptidase M13 C-terminal" evidence="10">
    <location>
        <begin position="533"/>
        <end position="737"/>
    </location>
</feature>
<keyword evidence="4" id="KW-0645">Protease</keyword>
<dbReference type="PROSITE" id="PS51885">
    <property type="entry name" value="NEPRILYSIN"/>
    <property type="match status" value="1"/>
</dbReference>
<dbReference type="CDD" id="cd08662">
    <property type="entry name" value="M13"/>
    <property type="match status" value="1"/>
</dbReference>
<evidence type="ECO:0000256" key="4">
    <source>
        <dbReference type="ARBA" id="ARBA00022670"/>
    </source>
</evidence>
<dbReference type="InterPro" id="IPR000718">
    <property type="entry name" value="Peptidase_M13"/>
</dbReference>
<dbReference type="OrthoDB" id="6475849at2759"/>
<dbReference type="Pfam" id="PF01431">
    <property type="entry name" value="Peptidase_M13"/>
    <property type="match status" value="1"/>
</dbReference>